<proteinExistence type="predicted"/>
<dbReference type="RefSeq" id="WP_421727658.1">
    <property type="nucleotide sequence ID" value="NZ_CACRSU010000017.1"/>
</dbReference>
<dbReference type="AlphaFoldDB" id="A0A6N2UIA6"/>
<reference evidence="1" key="1">
    <citation type="submission" date="2019-11" db="EMBL/GenBank/DDBJ databases">
        <authorList>
            <person name="Feng L."/>
        </authorList>
    </citation>
    <scope>NUCLEOTIDE SEQUENCE</scope>
    <source>
        <strain evidence="1">BintestinalisLFYP9</strain>
    </source>
</reference>
<dbReference type="EMBL" id="CACRSU010000017">
    <property type="protein sequence ID" value="VYT16723.1"/>
    <property type="molecule type" value="Genomic_DNA"/>
</dbReference>
<gene>
    <name evidence="1" type="ORF">BILFYP9_02054</name>
</gene>
<accession>A0A6N2UIA6</accession>
<protein>
    <submittedName>
        <fullName evidence="1">Uncharacterized protein</fullName>
    </submittedName>
</protein>
<evidence type="ECO:0000313" key="1">
    <source>
        <dbReference type="EMBL" id="VYT16723.1"/>
    </source>
</evidence>
<name>A0A6N2UIA6_9BACE</name>
<organism evidence="1">
    <name type="scientific">Bacteroides intestinalis</name>
    <dbReference type="NCBI Taxonomy" id="329854"/>
    <lineage>
        <taxon>Bacteria</taxon>
        <taxon>Pseudomonadati</taxon>
        <taxon>Bacteroidota</taxon>
        <taxon>Bacteroidia</taxon>
        <taxon>Bacteroidales</taxon>
        <taxon>Bacteroidaceae</taxon>
        <taxon>Bacteroides</taxon>
    </lineage>
</organism>
<sequence length="236" mass="25368">MNELQEQILALLVAKFQGVRKDGLQHLAAAIGLQVATIEEANGVVDKLTADKVSQYVTDWRKVADAEISKANQTYENGLKEKYDFVEKGKQTPPTPPTPPAGGAITLDAISKLIDEKLSGVQSSITEINANKAAASRRELFVAELDNAKIEGKTRDVMLKNFDRANTFASDEDFNSYLTEAKGDIAALAQERADAGLQGHDKPIFGAVSKEGVSSGVADYIKAQTESKTALTGKEV</sequence>